<dbReference type="CDD" id="cd04413">
    <property type="entry name" value="NDPk_I"/>
    <property type="match status" value="1"/>
</dbReference>
<dbReference type="GO" id="GO:0016301">
    <property type="term" value="F:kinase activity"/>
    <property type="evidence" value="ECO:0007669"/>
    <property type="project" value="UniProtKB-KW"/>
</dbReference>
<evidence type="ECO:0000256" key="6">
    <source>
        <dbReference type="ARBA" id="ARBA00022840"/>
    </source>
</evidence>
<feature type="binding site" evidence="7">
    <location>
        <position position="100"/>
    </location>
    <ligand>
        <name>ATP</name>
        <dbReference type="ChEBI" id="CHEBI:30616"/>
    </ligand>
</feature>
<evidence type="ECO:0000256" key="2">
    <source>
        <dbReference type="ARBA" id="ARBA00008142"/>
    </source>
</evidence>
<evidence type="ECO:0000313" key="11">
    <source>
        <dbReference type="EMBL" id="GKT26622.1"/>
    </source>
</evidence>
<evidence type="ECO:0000313" key="12">
    <source>
        <dbReference type="Proteomes" id="UP001057375"/>
    </source>
</evidence>
<sequence length="132" mass="14232">MERTFVMAKPDAVSRGLVGKIISTFEARGMKLVSLKVMTPTEEIAADHYAEHKGKGFYPGLISFLTSGPVVPMVFEGKSAISVGRQIIGATRDPAPGSLRGTYAESIDHNVVHGSDAPESAKREMGIWFPEL</sequence>
<dbReference type="Gene3D" id="3.30.70.141">
    <property type="entry name" value="Nucleoside diphosphate kinase-like domain"/>
    <property type="match status" value="1"/>
</dbReference>
<feature type="binding site" evidence="7">
    <location>
        <position position="91"/>
    </location>
    <ligand>
        <name>ATP</name>
        <dbReference type="ChEBI" id="CHEBI:30616"/>
    </ligand>
</feature>
<feature type="binding site" evidence="7">
    <location>
        <position position="110"/>
    </location>
    <ligand>
        <name>ATP</name>
        <dbReference type="ChEBI" id="CHEBI:30616"/>
    </ligand>
</feature>
<dbReference type="PROSITE" id="PS00469">
    <property type="entry name" value="NDPK"/>
    <property type="match status" value="1"/>
</dbReference>
<dbReference type="EMBL" id="BQXS01012667">
    <property type="protein sequence ID" value="GKT26622.1"/>
    <property type="molecule type" value="Genomic_DNA"/>
</dbReference>
<feature type="binding site" evidence="7">
    <location>
        <position position="57"/>
    </location>
    <ligand>
        <name>ATP</name>
        <dbReference type="ChEBI" id="CHEBI:30616"/>
    </ligand>
</feature>
<dbReference type="Pfam" id="PF00334">
    <property type="entry name" value="NDK"/>
    <property type="match status" value="1"/>
</dbReference>
<keyword evidence="4 9" id="KW-0547">Nucleotide-binding</keyword>
<dbReference type="PANTHER" id="PTHR11349">
    <property type="entry name" value="NUCLEOSIDE DIPHOSPHATE KINASE"/>
    <property type="match status" value="1"/>
</dbReference>
<evidence type="ECO:0000256" key="1">
    <source>
        <dbReference type="ARBA" id="ARBA00001946"/>
    </source>
</evidence>
<dbReference type="InterPro" id="IPR034907">
    <property type="entry name" value="NDK-like_dom"/>
</dbReference>
<keyword evidence="12" id="KW-1185">Reference proteome</keyword>
<dbReference type="SUPFAM" id="SSF54919">
    <property type="entry name" value="Nucleoside diphosphate kinase, NDK"/>
    <property type="match status" value="1"/>
</dbReference>
<dbReference type="PROSITE" id="PS51374">
    <property type="entry name" value="NDPK_LIKE"/>
    <property type="match status" value="1"/>
</dbReference>
<organism evidence="11 12">
    <name type="scientific">Aduncisulcus paluster</name>
    <dbReference type="NCBI Taxonomy" id="2918883"/>
    <lineage>
        <taxon>Eukaryota</taxon>
        <taxon>Metamonada</taxon>
        <taxon>Carpediemonas-like organisms</taxon>
        <taxon>Aduncisulcus</taxon>
    </lineage>
</organism>
<keyword evidence="3 9" id="KW-0808">Transferase</keyword>
<feature type="binding site" evidence="7">
    <location>
        <position position="85"/>
    </location>
    <ligand>
        <name>ATP</name>
        <dbReference type="ChEBI" id="CHEBI:30616"/>
    </ligand>
</feature>
<dbReference type="NCBIfam" id="NF001908">
    <property type="entry name" value="PRK00668.1"/>
    <property type="match status" value="1"/>
</dbReference>
<evidence type="ECO:0000256" key="7">
    <source>
        <dbReference type="PROSITE-ProRule" id="PRU00706"/>
    </source>
</evidence>
<keyword evidence="5 9" id="KW-0418">Kinase</keyword>
<protein>
    <recommendedName>
        <fullName evidence="9">Nucleoside diphosphate kinase</fullName>
        <ecNumber evidence="9">2.7.4.6</ecNumber>
    </recommendedName>
</protein>
<dbReference type="PRINTS" id="PR01243">
    <property type="entry name" value="NUCDPKINASE"/>
</dbReference>
<comment type="catalytic activity">
    <reaction evidence="9">
        <text>a 2'-deoxyribonucleoside 5'-diphosphate + ATP = a 2'-deoxyribonucleoside 5'-triphosphate + ADP</text>
        <dbReference type="Rhea" id="RHEA:44640"/>
        <dbReference type="ChEBI" id="CHEBI:30616"/>
        <dbReference type="ChEBI" id="CHEBI:61560"/>
        <dbReference type="ChEBI" id="CHEBI:73316"/>
        <dbReference type="ChEBI" id="CHEBI:456216"/>
        <dbReference type="EC" id="2.7.4.6"/>
    </reaction>
</comment>
<comment type="cofactor">
    <cofactor evidence="1">
        <name>Mg(2+)</name>
        <dbReference type="ChEBI" id="CHEBI:18420"/>
    </cofactor>
</comment>
<comment type="caution">
    <text evidence="11">The sequence shown here is derived from an EMBL/GenBank/DDBJ whole genome shotgun (WGS) entry which is preliminary data.</text>
</comment>
<evidence type="ECO:0000256" key="8">
    <source>
        <dbReference type="RuleBase" id="RU004011"/>
    </source>
</evidence>
<feature type="active site" description="Pros-phosphohistidine intermediate" evidence="7">
    <location>
        <position position="113"/>
    </location>
</feature>
<evidence type="ECO:0000256" key="3">
    <source>
        <dbReference type="ARBA" id="ARBA00022679"/>
    </source>
</evidence>
<dbReference type="InterPro" id="IPR036850">
    <property type="entry name" value="NDK-like_dom_sf"/>
</dbReference>
<dbReference type="InterPro" id="IPR001564">
    <property type="entry name" value="Nucleoside_diP_kinase"/>
</dbReference>
<dbReference type="SMART" id="SM00562">
    <property type="entry name" value="NDK"/>
    <property type="match status" value="1"/>
</dbReference>
<evidence type="ECO:0000256" key="5">
    <source>
        <dbReference type="ARBA" id="ARBA00022777"/>
    </source>
</evidence>
<reference evidence="11" key="1">
    <citation type="submission" date="2022-03" db="EMBL/GenBank/DDBJ databases">
        <title>Draft genome sequence of Aduncisulcus paluster, a free-living microaerophilic Fornicata.</title>
        <authorList>
            <person name="Yuyama I."/>
            <person name="Kume K."/>
            <person name="Tamura T."/>
            <person name="Inagaki Y."/>
            <person name="Hashimoto T."/>
        </authorList>
    </citation>
    <scope>NUCLEOTIDE SEQUENCE</scope>
    <source>
        <strain evidence="11">NY0171</strain>
    </source>
</reference>
<dbReference type="EC" id="2.7.4.6" evidence="9"/>
<dbReference type="HAMAP" id="MF_00451">
    <property type="entry name" value="NDP_kinase"/>
    <property type="match status" value="1"/>
</dbReference>
<dbReference type="Proteomes" id="UP001057375">
    <property type="component" value="Unassembled WGS sequence"/>
</dbReference>
<name>A0ABQ5K2X8_9EUKA</name>
<keyword evidence="6 9" id="KW-0067">ATP-binding</keyword>
<gene>
    <name evidence="11" type="ORF">ADUPG1_013421</name>
</gene>
<comment type="similarity">
    <text evidence="2 7 8">Belongs to the NDK family.</text>
</comment>
<accession>A0ABQ5K2X8</accession>
<evidence type="ECO:0000256" key="9">
    <source>
        <dbReference type="RuleBase" id="RU004013"/>
    </source>
</evidence>
<proteinExistence type="inferred from homology"/>
<evidence type="ECO:0000259" key="10">
    <source>
        <dbReference type="SMART" id="SM00562"/>
    </source>
</evidence>
<evidence type="ECO:0000256" key="4">
    <source>
        <dbReference type="ARBA" id="ARBA00022741"/>
    </source>
</evidence>
<dbReference type="InterPro" id="IPR023005">
    <property type="entry name" value="Nucleoside_diP_kinase_AS"/>
</dbReference>
<feature type="binding site" evidence="7">
    <location>
        <position position="9"/>
    </location>
    <ligand>
        <name>ATP</name>
        <dbReference type="ChEBI" id="CHEBI:30616"/>
    </ligand>
</feature>
<feature type="domain" description="Nucleoside diphosphate kinase-like" evidence="10">
    <location>
        <begin position="1"/>
        <end position="132"/>
    </location>
</feature>